<evidence type="ECO:0000313" key="2">
    <source>
        <dbReference type="EMBL" id="PYI24551.1"/>
    </source>
</evidence>
<proteinExistence type="predicted"/>
<feature type="domain" description="DUF7136" evidence="1">
    <location>
        <begin position="10"/>
        <end position="54"/>
    </location>
</feature>
<sequence length="54" mass="5929">MGNTTPTDTLGVFKVDLIFSRNKTYIPQPLLPIVFALQNPPLASTLAVTISWNL</sequence>
<protein>
    <recommendedName>
        <fullName evidence="1">DUF7136 domain-containing protein</fullName>
    </recommendedName>
</protein>
<evidence type="ECO:0000313" key="3">
    <source>
        <dbReference type="Proteomes" id="UP000249829"/>
    </source>
</evidence>
<organism evidence="2 3">
    <name type="scientific">Aspergillus violaceofuscus (strain CBS 115571)</name>
    <dbReference type="NCBI Taxonomy" id="1450538"/>
    <lineage>
        <taxon>Eukaryota</taxon>
        <taxon>Fungi</taxon>
        <taxon>Dikarya</taxon>
        <taxon>Ascomycota</taxon>
        <taxon>Pezizomycotina</taxon>
        <taxon>Eurotiomycetes</taxon>
        <taxon>Eurotiomycetidae</taxon>
        <taxon>Eurotiales</taxon>
        <taxon>Aspergillaceae</taxon>
        <taxon>Aspergillus</taxon>
    </lineage>
</organism>
<gene>
    <name evidence="2" type="ORF">BO99DRAFT_398060</name>
</gene>
<keyword evidence="3" id="KW-1185">Reference proteome</keyword>
<dbReference type="AlphaFoldDB" id="A0A2V5HLA6"/>
<accession>A0A2V5HLA6</accession>
<dbReference type="EMBL" id="KZ825101">
    <property type="protein sequence ID" value="PYI24551.1"/>
    <property type="molecule type" value="Genomic_DNA"/>
</dbReference>
<evidence type="ECO:0000259" key="1">
    <source>
        <dbReference type="Pfam" id="PF23584"/>
    </source>
</evidence>
<dbReference type="Proteomes" id="UP000249829">
    <property type="component" value="Unassembled WGS sequence"/>
</dbReference>
<dbReference type="InterPro" id="IPR055560">
    <property type="entry name" value="DUF7136"/>
</dbReference>
<dbReference type="Pfam" id="PF23584">
    <property type="entry name" value="DUF7136"/>
    <property type="match status" value="1"/>
</dbReference>
<name>A0A2V5HLA6_ASPV1</name>
<reference evidence="2 3" key="1">
    <citation type="submission" date="2018-02" db="EMBL/GenBank/DDBJ databases">
        <title>The genomes of Aspergillus section Nigri reveals drivers in fungal speciation.</title>
        <authorList>
            <consortium name="DOE Joint Genome Institute"/>
            <person name="Vesth T.C."/>
            <person name="Nybo J."/>
            <person name="Theobald S."/>
            <person name="Brandl J."/>
            <person name="Frisvad J.C."/>
            <person name="Nielsen K.F."/>
            <person name="Lyhne E.K."/>
            <person name="Kogle M.E."/>
            <person name="Kuo A."/>
            <person name="Riley R."/>
            <person name="Clum A."/>
            <person name="Nolan M."/>
            <person name="Lipzen A."/>
            <person name="Salamov A."/>
            <person name="Henrissat B."/>
            <person name="Wiebenga A."/>
            <person name="De vries R.P."/>
            <person name="Grigoriev I.V."/>
            <person name="Mortensen U.H."/>
            <person name="Andersen M.R."/>
            <person name="Baker S.E."/>
        </authorList>
    </citation>
    <scope>NUCLEOTIDE SEQUENCE [LARGE SCALE GENOMIC DNA]</scope>
    <source>
        <strain evidence="2 3">CBS 115571</strain>
    </source>
</reference>